<keyword evidence="5" id="KW-0560">Oxidoreductase</keyword>
<sequence length="399" mass="43286">MKAVVYKGPKKVEVKDVENPKISKPTDAIIRITSSAICGSDLHMYDGETTFESGRTLGHEPMGVVEEVGDAVQLVKPGDRVVMPFNIACGFCLNCIQGMTNACLTLNREQPGAAYGYVDMGPYEGGQAEYVLVPFADWACLKLPGEPGDEFEDDFVLLADIFPTSYYSTELAHVSAGKAVAVFGAGPVGLLAAYSSVLKGAGEVYIVDDSDERLKRAESIGAIPINTDDGDPAQQIMEMRQNNKNLMESLRLGEEKTLGVDSAIDAVGFQAYDRENPNQEKRNQVLMDIANVINAGGHVGLIGVYPKENPAADNEDEKQGNIMFPLGKLWEKGITIGMGQTPVKQLHVFLRNLIFDGKAKPSFIVSDRISIEDAPQIYSQFDKRDTVVKPVIKFGAAAK</sequence>
<evidence type="ECO:0000259" key="7">
    <source>
        <dbReference type="Pfam" id="PF08240"/>
    </source>
</evidence>
<evidence type="ECO:0000313" key="8">
    <source>
        <dbReference type="EMBL" id="PAV04214.1"/>
    </source>
</evidence>
<feature type="domain" description="Alcohol dehydrogenase-like N-terminal" evidence="7">
    <location>
        <begin position="25"/>
        <end position="144"/>
    </location>
</feature>
<dbReference type="InterPro" id="IPR002328">
    <property type="entry name" value="ADH_Zn_CS"/>
</dbReference>
<evidence type="ECO:0000313" key="9">
    <source>
        <dbReference type="Proteomes" id="UP000217784"/>
    </source>
</evidence>
<dbReference type="GO" id="GO:0016616">
    <property type="term" value="F:oxidoreductase activity, acting on the CH-OH group of donors, NAD or NADP as acceptor"/>
    <property type="evidence" value="ECO:0007669"/>
    <property type="project" value="UniProtKB-ARBA"/>
</dbReference>
<keyword evidence="3" id="KW-0479">Metal-binding</keyword>
<dbReference type="OrthoDB" id="9358at2157"/>
<dbReference type="InterPro" id="IPR011032">
    <property type="entry name" value="GroES-like_sf"/>
</dbReference>
<evidence type="ECO:0000256" key="2">
    <source>
        <dbReference type="ARBA" id="ARBA00008072"/>
    </source>
</evidence>
<dbReference type="Proteomes" id="UP000217784">
    <property type="component" value="Unassembled WGS sequence"/>
</dbReference>
<dbReference type="EMBL" id="LMVM01000023">
    <property type="protein sequence ID" value="PAV04214.1"/>
    <property type="molecule type" value="Genomic_DNA"/>
</dbReference>
<organism evidence="8 9">
    <name type="scientific">Methanobacterium bryantii</name>
    <dbReference type="NCBI Taxonomy" id="2161"/>
    <lineage>
        <taxon>Archaea</taxon>
        <taxon>Methanobacteriati</taxon>
        <taxon>Methanobacteriota</taxon>
        <taxon>Methanomada group</taxon>
        <taxon>Methanobacteria</taxon>
        <taxon>Methanobacteriales</taxon>
        <taxon>Methanobacteriaceae</taxon>
        <taxon>Methanobacterium</taxon>
    </lineage>
</organism>
<dbReference type="AlphaFoldDB" id="A0A2A2H4I6"/>
<reference evidence="8 9" key="1">
    <citation type="journal article" date="2017" name="BMC Genomics">
        <title>Genomic analysis of methanogenic archaea reveals a shift towards energy conservation.</title>
        <authorList>
            <person name="Gilmore S.P."/>
            <person name="Henske J.K."/>
            <person name="Sexton J.A."/>
            <person name="Solomon K.V."/>
            <person name="Seppala S."/>
            <person name="Yoo J.I."/>
            <person name="Huyett L.M."/>
            <person name="Pressman A."/>
            <person name="Cogan J.Z."/>
            <person name="Kivenson V."/>
            <person name="Peng X."/>
            <person name="Tan Y."/>
            <person name="Valentine D.L."/>
            <person name="O'Malley M.A."/>
        </authorList>
    </citation>
    <scope>NUCLEOTIDE SEQUENCE [LARGE SCALE GENOMIC DNA]</scope>
    <source>
        <strain evidence="8 9">M.o.H.</strain>
    </source>
</reference>
<dbReference type="RefSeq" id="WP_069583320.1">
    <property type="nucleotide sequence ID" value="NZ_LMVM01000023.1"/>
</dbReference>
<evidence type="ECO:0000256" key="5">
    <source>
        <dbReference type="ARBA" id="ARBA00023002"/>
    </source>
</evidence>
<dbReference type="CDD" id="cd08282">
    <property type="entry name" value="PFDH_like"/>
    <property type="match status" value="1"/>
</dbReference>
<dbReference type="GO" id="GO:0044281">
    <property type="term" value="P:small molecule metabolic process"/>
    <property type="evidence" value="ECO:0007669"/>
    <property type="project" value="UniProtKB-ARBA"/>
</dbReference>
<evidence type="ECO:0000256" key="4">
    <source>
        <dbReference type="ARBA" id="ARBA00022833"/>
    </source>
</evidence>
<dbReference type="Pfam" id="PF08240">
    <property type="entry name" value="ADH_N"/>
    <property type="match status" value="1"/>
</dbReference>
<comment type="caution">
    <text evidence="8">The sequence shown here is derived from an EMBL/GenBank/DDBJ whole genome shotgun (WGS) entry which is preliminary data.</text>
</comment>
<comment type="similarity">
    <text evidence="2">Belongs to the zinc-containing alcohol dehydrogenase family.</text>
</comment>
<proteinExistence type="inferred from homology"/>
<keyword evidence="6" id="KW-0520">NAD</keyword>
<name>A0A2A2H4I6_METBR</name>
<evidence type="ECO:0000256" key="1">
    <source>
        <dbReference type="ARBA" id="ARBA00001947"/>
    </source>
</evidence>
<evidence type="ECO:0000256" key="6">
    <source>
        <dbReference type="ARBA" id="ARBA00023027"/>
    </source>
</evidence>
<protein>
    <recommendedName>
        <fullName evidence="7">Alcohol dehydrogenase-like N-terminal domain-containing protein</fullName>
    </recommendedName>
</protein>
<keyword evidence="9" id="KW-1185">Reference proteome</keyword>
<dbReference type="Gene3D" id="3.90.180.10">
    <property type="entry name" value="Medium-chain alcohol dehydrogenases, catalytic domain"/>
    <property type="match status" value="1"/>
</dbReference>
<dbReference type="SUPFAM" id="SSF50129">
    <property type="entry name" value="GroES-like"/>
    <property type="match status" value="1"/>
</dbReference>
<dbReference type="GO" id="GO:0030554">
    <property type="term" value="F:adenyl nucleotide binding"/>
    <property type="evidence" value="ECO:0007669"/>
    <property type="project" value="UniProtKB-ARBA"/>
</dbReference>
<comment type="cofactor">
    <cofactor evidence="1">
        <name>Zn(2+)</name>
        <dbReference type="ChEBI" id="CHEBI:29105"/>
    </cofactor>
</comment>
<dbReference type="SUPFAM" id="SSF51735">
    <property type="entry name" value="NAD(P)-binding Rossmann-fold domains"/>
    <property type="match status" value="1"/>
</dbReference>
<dbReference type="PANTHER" id="PTHR42813:SF3">
    <property type="entry name" value="GLUTATHIONE-INDEPENDENT FORMALDEHYDE DEHYDROGENASE"/>
    <property type="match status" value="1"/>
</dbReference>
<dbReference type="PANTHER" id="PTHR42813">
    <property type="entry name" value="ZINC-TYPE ALCOHOL DEHYDROGENASE-LIKE"/>
    <property type="match status" value="1"/>
</dbReference>
<evidence type="ECO:0000256" key="3">
    <source>
        <dbReference type="ARBA" id="ARBA00022723"/>
    </source>
</evidence>
<dbReference type="InterPro" id="IPR013154">
    <property type="entry name" value="ADH-like_N"/>
</dbReference>
<gene>
    <name evidence="8" type="ORF">ASJ80_05015</name>
</gene>
<dbReference type="GO" id="GO:0043168">
    <property type="term" value="F:anion binding"/>
    <property type="evidence" value="ECO:0007669"/>
    <property type="project" value="UniProtKB-ARBA"/>
</dbReference>
<dbReference type="InterPro" id="IPR036291">
    <property type="entry name" value="NAD(P)-bd_dom_sf"/>
</dbReference>
<dbReference type="Gene3D" id="3.40.50.720">
    <property type="entry name" value="NAD(P)-binding Rossmann-like Domain"/>
    <property type="match status" value="1"/>
</dbReference>
<dbReference type="GO" id="GO:0008270">
    <property type="term" value="F:zinc ion binding"/>
    <property type="evidence" value="ECO:0007669"/>
    <property type="project" value="InterPro"/>
</dbReference>
<keyword evidence="4" id="KW-0862">Zinc</keyword>
<accession>A0A2A2H4I6</accession>
<dbReference type="PROSITE" id="PS00059">
    <property type="entry name" value="ADH_ZINC"/>
    <property type="match status" value="1"/>
</dbReference>